<comment type="caution">
    <text evidence="4">The sequence shown here is derived from an EMBL/GenBank/DDBJ whole genome shotgun (WGS) entry which is preliminary data.</text>
</comment>
<keyword evidence="5" id="KW-1185">Reference proteome</keyword>
<dbReference type="EMBL" id="CAKASE010000083">
    <property type="protein sequence ID" value="CAG9585526.1"/>
    <property type="molecule type" value="Genomic_DNA"/>
</dbReference>
<dbReference type="AlphaFoldDB" id="A0A8J2RAT0"/>
<reference evidence="4" key="1">
    <citation type="submission" date="2021-09" db="EMBL/GenBank/DDBJ databases">
        <authorList>
            <person name="Martin H S."/>
        </authorList>
    </citation>
    <scope>NUCLEOTIDE SEQUENCE</scope>
</reference>
<dbReference type="GO" id="GO:0016020">
    <property type="term" value="C:membrane"/>
    <property type="evidence" value="ECO:0007669"/>
    <property type="project" value="TreeGrafter"/>
</dbReference>
<protein>
    <submittedName>
        <fullName evidence="4">(African queen) hypothetical protein</fullName>
    </submittedName>
</protein>
<comment type="similarity">
    <text evidence="1">Belongs to the AB hydrolase superfamily.</text>
</comment>
<dbReference type="SUPFAM" id="SSF53474">
    <property type="entry name" value="alpha/beta-Hydrolases"/>
    <property type="match status" value="1"/>
</dbReference>
<dbReference type="Proteomes" id="UP000789524">
    <property type="component" value="Unassembled WGS sequence"/>
</dbReference>
<dbReference type="InterPro" id="IPR000073">
    <property type="entry name" value="AB_hydrolase_1"/>
</dbReference>
<sequence>MLKKNLFSLILNNGNFKISGNLLKNVASTQIRTLQTEVPVKEVKIPVKWGHLAARLWGNENEQPILALHGWQDNAGTWDTLAPLLCHKRPILAIDFPGHGLSSWIPDGMHYYTWDLPRLILYLKNHFNWNKLSLLCHSMGSIAGMRYASIFPEEIAFYIAIDSLIYDDYDTDKVVNNYATILKKIQGISKWKDEPPSYTMEEIIKIWHLGTTKSVAMESVPHLLKRGSKPSSKDPNKYYFSRDSRLKQILFTVEDKKLVETLAKRLTCPTLYIKGTNSPFGNDEFAVEMRELIAKNNNNFESHFLTGTHHLHLNTPELLAPLILKFIDKFSAK</sequence>
<dbReference type="InterPro" id="IPR050266">
    <property type="entry name" value="AB_hydrolase_sf"/>
</dbReference>
<evidence type="ECO:0000256" key="1">
    <source>
        <dbReference type="ARBA" id="ARBA00008645"/>
    </source>
</evidence>
<dbReference type="GO" id="GO:0016787">
    <property type="term" value="F:hydrolase activity"/>
    <property type="evidence" value="ECO:0007669"/>
    <property type="project" value="UniProtKB-KW"/>
</dbReference>
<gene>
    <name evidence="4" type="ORF">DCHRY22_LOCUS15921</name>
</gene>
<organism evidence="4 5">
    <name type="scientific">Danaus chrysippus</name>
    <name type="common">African queen</name>
    <dbReference type="NCBI Taxonomy" id="151541"/>
    <lineage>
        <taxon>Eukaryota</taxon>
        <taxon>Metazoa</taxon>
        <taxon>Ecdysozoa</taxon>
        <taxon>Arthropoda</taxon>
        <taxon>Hexapoda</taxon>
        <taxon>Insecta</taxon>
        <taxon>Pterygota</taxon>
        <taxon>Neoptera</taxon>
        <taxon>Endopterygota</taxon>
        <taxon>Lepidoptera</taxon>
        <taxon>Glossata</taxon>
        <taxon>Ditrysia</taxon>
        <taxon>Papilionoidea</taxon>
        <taxon>Nymphalidae</taxon>
        <taxon>Danainae</taxon>
        <taxon>Danaini</taxon>
        <taxon>Danaina</taxon>
        <taxon>Danaus</taxon>
        <taxon>Anosia</taxon>
    </lineage>
</organism>
<dbReference type="OrthoDB" id="190201at2759"/>
<feature type="domain" description="AB hydrolase-1" evidence="3">
    <location>
        <begin position="64"/>
        <end position="179"/>
    </location>
</feature>
<accession>A0A8J2RAT0</accession>
<dbReference type="PANTHER" id="PTHR43798:SF14">
    <property type="entry name" value="SERINE HYDROLASE-LIKE PROTEIN DDB_G0286239"/>
    <property type="match status" value="1"/>
</dbReference>
<evidence type="ECO:0000259" key="3">
    <source>
        <dbReference type="Pfam" id="PF00561"/>
    </source>
</evidence>
<dbReference type="Pfam" id="PF00561">
    <property type="entry name" value="Abhydrolase_1"/>
    <property type="match status" value="1"/>
</dbReference>
<name>A0A8J2RAT0_9NEOP</name>
<evidence type="ECO:0000313" key="5">
    <source>
        <dbReference type="Proteomes" id="UP000789524"/>
    </source>
</evidence>
<dbReference type="PANTHER" id="PTHR43798">
    <property type="entry name" value="MONOACYLGLYCEROL LIPASE"/>
    <property type="match status" value="1"/>
</dbReference>
<dbReference type="Gene3D" id="3.40.50.1820">
    <property type="entry name" value="alpha/beta hydrolase"/>
    <property type="match status" value="1"/>
</dbReference>
<evidence type="ECO:0000256" key="2">
    <source>
        <dbReference type="ARBA" id="ARBA00022801"/>
    </source>
</evidence>
<keyword evidence="2" id="KW-0378">Hydrolase</keyword>
<proteinExistence type="inferred from homology"/>
<evidence type="ECO:0000313" key="4">
    <source>
        <dbReference type="EMBL" id="CAG9585526.1"/>
    </source>
</evidence>
<dbReference type="InterPro" id="IPR029058">
    <property type="entry name" value="AB_hydrolase_fold"/>
</dbReference>